<organism evidence="1">
    <name type="scientific">Florenciella sp. virus SA2</name>
    <dbReference type="NCBI Taxonomy" id="3240092"/>
    <lineage>
        <taxon>Viruses</taxon>
    </lineage>
</organism>
<sequence length="67" mass="8347">MNIKLFLAFIYLSNNVIAWNIFKKSYNFKKLFIKNEDHHEDDNQKNKTHTFLDDEEFIYILRFYRPI</sequence>
<proteinExistence type="predicted"/>
<dbReference type="EMBL" id="PP542043">
    <property type="protein sequence ID" value="XDO02356.1"/>
    <property type="molecule type" value="Genomic_DNA"/>
</dbReference>
<name>A0AB39JFA9_9VIRU</name>
<gene>
    <name evidence="1" type="ORF">FloV-SA2_00541</name>
</gene>
<accession>A0AB39JFA9</accession>
<reference evidence="1" key="1">
    <citation type="submission" date="2024-03" db="EMBL/GenBank/DDBJ databases">
        <title>Eukaryotic viruses encode the ribosomal protein eL40.</title>
        <authorList>
            <person name="Thomy J."/>
            <person name="Schvarcz C.R."/>
            <person name="McBeain K.A."/>
            <person name="Edwards K.F."/>
            <person name="Steward G.F."/>
        </authorList>
    </citation>
    <scope>NUCLEOTIDE SEQUENCE</scope>
    <source>
        <strain evidence="1">FloV-SA2</strain>
    </source>
</reference>
<protein>
    <submittedName>
        <fullName evidence="1">Uncharacterized protein</fullName>
    </submittedName>
</protein>
<evidence type="ECO:0000313" key="1">
    <source>
        <dbReference type="EMBL" id="XDO02356.1"/>
    </source>
</evidence>